<dbReference type="GO" id="GO:0005737">
    <property type="term" value="C:cytoplasm"/>
    <property type="evidence" value="ECO:0007669"/>
    <property type="project" value="UniProtKB-SubCell"/>
</dbReference>
<evidence type="ECO:0000256" key="2">
    <source>
        <dbReference type="ARBA" id="ARBA00005912"/>
    </source>
</evidence>
<keyword evidence="3 5" id="KW-0963">Cytoplasm</keyword>
<comment type="similarity">
    <text evidence="2 5">Belongs to the RRF family.</text>
</comment>
<comment type="caution">
    <text evidence="7">The sequence shown here is derived from an EMBL/GenBank/DDBJ whole genome shotgun (WGS) entry which is preliminary data.</text>
</comment>
<dbReference type="InterPro" id="IPR036191">
    <property type="entry name" value="RRF_sf"/>
</dbReference>
<dbReference type="PANTHER" id="PTHR20982:SF3">
    <property type="entry name" value="MITOCHONDRIAL RIBOSOME RECYCLING FACTOR PSEUDO 1"/>
    <property type="match status" value="1"/>
</dbReference>
<dbReference type="FunFam" id="3.30.1360.40:FF:000001">
    <property type="entry name" value="Ribosome-recycling factor"/>
    <property type="match status" value="1"/>
</dbReference>
<name>A0A9D1IA03_9FIRM</name>
<reference evidence="7" key="2">
    <citation type="journal article" date="2021" name="PeerJ">
        <title>Extensive microbial diversity within the chicken gut microbiome revealed by metagenomics and culture.</title>
        <authorList>
            <person name="Gilroy R."/>
            <person name="Ravi A."/>
            <person name="Getino M."/>
            <person name="Pursley I."/>
            <person name="Horton D.L."/>
            <person name="Alikhan N.F."/>
            <person name="Baker D."/>
            <person name="Gharbi K."/>
            <person name="Hall N."/>
            <person name="Watson M."/>
            <person name="Adriaenssens E.M."/>
            <person name="Foster-Nyarko E."/>
            <person name="Jarju S."/>
            <person name="Secka A."/>
            <person name="Antonio M."/>
            <person name="Oren A."/>
            <person name="Chaudhuri R.R."/>
            <person name="La Ragione R."/>
            <person name="Hildebrand F."/>
            <person name="Pallen M.J."/>
        </authorList>
    </citation>
    <scope>NUCLEOTIDE SEQUENCE</scope>
    <source>
        <strain evidence="7">ChiHcec3-11533</strain>
    </source>
</reference>
<dbReference type="EMBL" id="DVMU01000055">
    <property type="protein sequence ID" value="HIU33383.1"/>
    <property type="molecule type" value="Genomic_DNA"/>
</dbReference>
<evidence type="ECO:0000313" key="7">
    <source>
        <dbReference type="EMBL" id="HIU33383.1"/>
    </source>
</evidence>
<dbReference type="AlphaFoldDB" id="A0A9D1IA03"/>
<dbReference type="CDD" id="cd00520">
    <property type="entry name" value="RRF"/>
    <property type="match status" value="1"/>
</dbReference>
<evidence type="ECO:0000256" key="1">
    <source>
        <dbReference type="ARBA" id="ARBA00004496"/>
    </source>
</evidence>
<comment type="function">
    <text evidence="5">Responsible for the release of ribosomes from messenger RNA at the termination of protein biosynthesis. May increase the efficiency of translation by recycling ribosomes from one round of translation to another.</text>
</comment>
<dbReference type="Proteomes" id="UP000824072">
    <property type="component" value="Unassembled WGS sequence"/>
</dbReference>
<evidence type="ECO:0000256" key="5">
    <source>
        <dbReference type="HAMAP-Rule" id="MF_00040"/>
    </source>
</evidence>
<dbReference type="FunFam" id="1.10.132.20:FF:000001">
    <property type="entry name" value="Ribosome-recycling factor"/>
    <property type="match status" value="1"/>
</dbReference>
<dbReference type="SUPFAM" id="SSF55194">
    <property type="entry name" value="Ribosome recycling factor, RRF"/>
    <property type="match status" value="1"/>
</dbReference>
<evidence type="ECO:0000259" key="6">
    <source>
        <dbReference type="Pfam" id="PF01765"/>
    </source>
</evidence>
<dbReference type="Gene3D" id="3.30.1360.40">
    <property type="match status" value="1"/>
</dbReference>
<organism evidence="7 8">
    <name type="scientific">Candidatus Pullichristensenella excrementigallinarum</name>
    <dbReference type="NCBI Taxonomy" id="2840907"/>
    <lineage>
        <taxon>Bacteria</taxon>
        <taxon>Bacillati</taxon>
        <taxon>Bacillota</taxon>
        <taxon>Clostridia</taxon>
        <taxon>Candidatus Pullichristensenella</taxon>
    </lineage>
</organism>
<evidence type="ECO:0000256" key="4">
    <source>
        <dbReference type="ARBA" id="ARBA00022917"/>
    </source>
</evidence>
<dbReference type="InterPro" id="IPR002661">
    <property type="entry name" value="Ribosome_recyc_fac"/>
</dbReference>
<evidence type="ECO:0000256" key="3">
    <source>
        <dbReference type="ARBA" id="ARBA00022490"/>
    </source>
</evidence>
<evidence type="ECO:0000313" key="8">
    <source>
        <dbReference type="Proteomes" id="UP000824072"/>
    </source>
</evidence>
<dbReference type="GO" id="GO:0006415">
    <property type="term" value="P:translational termination"/>
    <property type="evidence" value="ECO:0007669"/>
    <property type="project" value="UniProtKB-UniRule"/>
</dbReference>
<dbReference type="PANTHER" id="PTHR20982">
    <property type="entry name" value="RIBOSOME RECYCLING FACTOR"/>
    <property type="match status" value="1"/>
</dbReference>
<accession>A0A9D1IA03</accession>
<reference evidence="7" key="1">
    <citation type="submission" date="2020-10" db="EMBL/GenBank/DDBJ databases">
        <authorList>
            <person name="Gilroy R."/>
        </authorList>
    </citation>
    <scope>NUCLEOTIDE SEQUENCE</scope>
    <source>
        <strain evidence="7">ChiHcec3-11533</strain>
    </source>
</reference>
<dbReference type="GO" id="GO:0043023">
    <property type="term" value="F:ribosomal large subunit binding"/>
    <property type="evidence" value="ECO:0007669"/>
    <property type="project" value="TreeGrafter"/>
</dbReference>
<dbReference type="InterPro" id="IPR023584">
    <property type="entry name" value="Ribosome_recyc_fac_dom"/>
</dbReference>
<keyword evidence="4 5" id="KW-0648">Protein biosynthesis</keyword>
<dbReference type="Gene3D" id="1.10.132.20">
    <property type="entry name" value="Ribosome-recycling factor"/>
    <property type="match status" value="1"/>
</dbReference>
<comment type="subcellular location">
    <subcellularLocation>
        <location evidence="1 5">Cytoplasm</location>
    </subcellularLocation>
</comment>
<dbReference type="HAMAP" id="MF_00040">
    <property type="entry name" value="RRF"/>
    <property type="match status" value="1"/>
</dbReference>
<proteinExistence type="inferred from homology"/>
<dbReference type="NCBIfam" id="TIGR00496">
    <property type="entry name" value="frr"/>
    <property type="match status" value="1"/>
</dbReference>
<gene>
    <name evidence="5 7" type="primary">frr</name>
    <name evidence="7" type="ORF">IAB02_02345</name>
</gene>
<dbReference type="Pfam" id="PF01765">
    <property type="entry name" value="RRF"/>
    <property type="match status" value="1"/>
</dbReference>
<feature type="domain" description="Ribosome recycling factor" evidence="6">
    <location>
        <begin position="21"/>
        <end position="183"/>
    </location>
</feature>
<sequence>MYTDNIQTAGKKMDKTIAVIEKDLSTLRAGRANPQILDKITVDYYGTPTQINQIGNISSPEPRMLVIAPWEAKMISEIEKAIQKSDLGINPSNDGKVIRLVVPELNEERRKELCKQVRKQIEEGKVAIRNCRRDTMDQLKKMKKDSVITEDDMKLAETELQKVTDQHIKELEKIGADKEKEIMSI</sequence>
<protein>
    <recommendedName>
        <fullName evidence="5">Ribosome-recycling factor</fullName>
        <shortName evidence="5">RRF</shortName>
    </recommendedName>
    <alternativeName>
        <fullName evidence="5">Ribosome-releasing factor</fullName>
    </alternativeName>
</protein>